<dbReference type="SUPFAM" id="SSF56349">
    <property type="entry name" value="DNA breaking-rejoining enzymes"/>
    <property type="match status" value="1"/>
</dbReference>
<dbReference type="GO" id="GO:0015074">
    <property type="term" value="P:DNA integration"/>
    <property type="evidence" value="ECO:0007669"/>
    <property type="project" value="InterPro"/>
</dbReference>
<feature type="region of interest" description="Disordered" evidence="2">
    <location>
        <begin position="79"/>
        <end position="100"/>
    </location>
</feature>
<evidence type="ECO:0000313" key="5">
    <source>
        <dbReference type="Proteomes" id="UP000433101"/>
    </source>
</evidence>
<proteinExistence type="predicted"/>
<dbReference type="EMBL" id="WUMV01000007">
    <property type="protein sequence ID" value="MXN66379.1"/>
    <property type="molecule type" value="Genomic_DNA"/>
</dbReference>
<dbReference type="InterPro" id="IPR011010">
    <property type="entry name" value="DNA_brk_join_enz"/>
</dbReference>
<dbReference type="Proteomes" id="UP000433101">
    <property type="component" value="Unassembled WGS sequence"/>
</dbReference>
<accession>A0A7X3LWD7</accession>
<keyword evidence="5" id="KW-1185">Reference proteome</keyword>
<organism evidence="4 5">
    <name type="scientific">Stappia sediminis</name>
    <dbReference type="NCBI Taxonomy" id="2692190"/>
    <lineage>
        <taxon>Bacteria</taxon>
        <taxon>Pseudomonadati</taxon>
        <taxon>Pseudomonadota</taxon>
        <taxon>Alphaproteobacteria</taxon>
        <taxon>Hyphomicrobiales</taxon>
        <taxon>Stappiaceae</taxon>
        <taxon>Stappia</taxon>
    </lineage>
</organism>
<dbReference type="Pfam" id="PF00589">
    <property type="entry name" value="Phage_integrase"/>
    <property type="match status" value="1"/>
</dbReference>
<protein>
    <recommendedName>
        <fullName evidence="3">Tyr recombinase domain-containing protein</fullName>
    </recommendedName>
</protein>
<dbReference type="GO" id="GO:0003677">
    <property type="term" value="F:DNA binding"/>
    <property type="evidence" value="ECO:0007669"/>
    <property type="project" value="InterPro"/>
</dbReference>
<dbReference type="Gene3D" id="1.10.443.10">
    <property type="entry name" value="Intergrase catalytic core"/>
    <property type="match status" value="1"/>
</dbReference>
<evidence type="ECO:0000256" key="2">
    <source>
        <dbReference type="SAM" id="MobiDB-lite"/>
    </source>
</evidence>
<evidence type="ECO:0000259" key="3">
    <source>
        <dbReference type="Pfam" id="PF00589"/>
    </source>
</evidence>
<feature type="domain" description="Tyr recombinase" evidence="3">
    <location>
        <begin position="12"/>
        <end position="78"/>
    </location>
</feature>
<dbReference type="AlphaFoldDB" id="A0A7X3LWD7"/>
<evidence type="ECO:0000256" key="1">
    <source>
        <dbReference type="ARBA" id="ARBA00023172"/>
    </source>
</evidence>
<dbReference type="InterPro" id="IPR013762">
    <property type="entry name" value="Integrase-like_cat_sf"/>
</dbReference>
<comment type="caution">
    <text evidence="4">The sequence shown here is derived from an EMBL/GenBank/DDBJ whole genome shotgun (WGS) entry which is preliminary data.</text>
</comment>
<dbReference type="InterPro" id="IPR002104">
    <property type="entry name" value="Integrase_catalytic"/>
</dbReference>
<sequence>MNRQDTQSLVAPYARSTISKKKETACARMKLKGCTLHGLRTIHATLVAEAGKGSKVIAATTGHRRLAVVEHYTRGADQEKLAREGIGAPPNVSRTSSVKP</sequence>
<gene>
    <name evidence="4" type="ORF">GR183_15800</name>
</gene>
<evidence type="ECO:0000313" key="4">
    <source>
        <dbReference type="EMBL" id="MXN66379.1"/>
    </source>
</evidence>
<name>A0A7X3LWD7_9HYPH</name>
<reference evidence="4 5" key="1">
    <citation type="submission" date="2019-12" db="EMBL/GenBank/DDBJ databases">
        <authorList>
            <person name="Li M."/>
        </authorList>
    </citation>
    <scope>NUCLEOTIDE SEQUENCE [LARGE SCALE GENOMIC DNA]</scope>
    <source>
        <strain evidence="4 5">GBMRC 2046</strain>
    </source>
</reference>
<dbReference type="RefSeq" id="WP_160776613.1">
    <property type="nucleotide sequence ID" value="NZ_WUMV01000007.1"/>
</dbReference>
<keyword evidence="1" id="KW-0233">DNA recombination</keyword>
<dbReference type="GO" id="GO:0006310">
    <property type="term" value="P:DNA recombination"/>
    <property type="evidence" value="ECO:0007669"/>
    <property type="project" value="UniProtKB-KW"/>
</dbReference>